<name>A0ABV9GWL9_9BURK</name>
<evidence type="ECO:0000313" key="4">
    <source>
        <dbReference type="Proteomes" id="UP001595967"/>
    </source>
</evidence>
<reference evidence="4" key="1">
    <citation type="journal article" date="2019" name="Int. J. Syst. Evol. Microbiol.">
        <title>The Global Catalogue of Microorganisms (GCM) 10K type strain sequencing project: providing services to taxonomists for standard genome sequencing and annotation.</title>
        <authorList>
            <consortium name="The Broad Institute Genomics Platform"/>
            <consortium name="The Broad Institute Genome Sequencing Center for Infectious Disease"/>
            <person name="Wu L."/>
            <person name="Ma J."/>
        </authorList>
    </citation>
    <scope>NUCLEOTIDE SEQUENCE [LARGE SCALE GENOMIC DNA]</scope>
    <source>
        <strain evidence="4">JCM 11650</strain>
    </source>
</reference>
<protein>
    <submittedName>
        <fullName evidence="3">Uncharacterized protein</fullName>
    </submittedName>
</protein>
<dbReference type="Proteomes" id="UP001595967">
    <property type="component" value="Unassembled WGS sequence"/>
</dbReference>
<feature type="transmembrane region" description="Helical" evidence="1">
    <location>
        <begin position="104"/>
        <end position="123"/>
    </location>
</feature>
<comment type="caution">
    <text evidence="3">The sequence shown here is derived from an EMBL/GenBank/DDBJ whole genome shotgun (WGS) entry which is preliminary data.</text>
</comment>
<evidence type="ECO:0000256" key="1">
    <source>
        <dbReference type="SAM" id="Phobius"/>
    </source>
</evidence>
<proteinExistence type="predicted"/>
<keyword evidence="1" id="KW-1133">Transmembrane helix</keyword>
<keyword evidence="1" id="KW-0472">Membrane</keyword>
<organism evidence="3 4">
    <name type="scientific">Comamonas nitrativorans</name>
    <dbReference type="NCBI Taxonomy" id="108437"/>
    <lineage>
        <taxon>Bacteria</taxon>
        <taxon>Pseudomonadati</taxon>
        <taxon>Pseudomonadota</taxon>
        <taxon>Betaproteobacteria</taxon>
        <taxon>Burkholderiales</taxon>
        <taxon>Comamonadaceae</taxon>
        <taxon>Comamonas</taxon>
    </lineage>
</organism>
<evidence type="ECO:0000313" key="3">
    <source>
        <dbReference type="EMBL" id="MFC4622571.1"/>
    </source>
</evidence>
<sequence length="163" mass="15706">MPKPFPTTLRHGVLAALCAVGLSALAPAQAQSDTSAVLSLLPVASVVVAASATRAAAGRTSGDASAAVAVVPAVLSVTGAVLTVKAVEASARGTVIVLERVSDGVAVSIEVVAVAAGSALLSVGTAITTTVIASGVILSAGAEVLAFIPNAVGQALLFNERIG</sequence>
<accession>A0ABV9GWL9</accession>
<dbReference type="RefSeq" id="WP_377726058.1">
    <property type="nucleotide sequence ID" value="NZ_JBHSEW010000008.1"/>
</dbReference>
<feature type="transmembrane region" description="Helical" evidence="1">
    <location>
        <begin position="40"/>
        <end position="57"/>
    </location>
</feature>
<feature type="transmembrane region" description="Helical" evidence="1">
    <location>
        <begin position="64"/>
        <end position="84"/>
    </location>
</feature>
<evidence type="ECO:0000256" key="2">
    <source>
        <dbReference type="SAM" id="SignalP"/>
    </source>
</evidence>
<feature type="transmembrane region" description="Helical" evidence="1">
    <location>
        <begin position="130"/>
        <end position="148"/>
    </location>
</feature>
<dbReference type="EMBL" id="JBHSEW010000008">
    <property type="protein sequence ID" value="MFC4622571.1"/>
    <property type="molecule type" value="Genomic_DNA"/>
</dbReference>
<gene>
    <name evidence="3" type="ORF">ACFO3A_10130</name>
</gene>
<keyword evidence="1" id="KW-0812">Transmembrane</keyword>
<keyword evidence="2" id="KW-0732">Signal</keyword>
<keyword evidence="4" id="KW-1185">Reference proteome</keyword>
<feature type="chain" id="PRO_5045770602" evidence="2">
    <location>
        <begin position="31"/>
        <end position="163"/>
    </location>
</feature>
<feature type="signal peptide" evidence="2">
    <location>
        <begin position="1"/>
        <end position="30"/>
    </location>
</feature>